<dbReference type="GO" id="GO:0008395">
    <property type="term" value="F:steroid hydroxylase activity"/>
    <property type="evidence" value="ECO:0007669"/>
    <property type="project" value="TreeGrafter"/>
</dbReference>
<keyword evidence="8 9" id="KW-0349">Heme</keyword>
<dbReference type="SUPFAM" id="SSF48264">
    <property type="entry name" value="Cytochrome P450"/>
    <property type="match status" value="1"/>
</dbReference>
<keyword evidence="10" id="KW-0812">Transmembrane</keyword>
<dbReference type="GO" id="GO:0020037">
    <property type="term" value="F:heme binding"/>
    <property type="evidence" value="ECO:0007669"/>
    <property type="project" value="InterPro"/>
</dbReference>
<name>A0A0K0LB80_NILLU</name>
<keyword evidence="10" id="KW-1133">Transmembrane helix</keyword>
<keyword evidence="7 10" id="KW-0472">Membrane</keyword>
<dbReference type="OrthoDB" id="1055148at2759"/>
<dbReference type="PRINTS" id="PR00463">
    <property type="entry name" value="EP450I"/>
</dbReference>
<dbReference type="InterPro" id="IPR008069">
    <property type="entry name" value="Cyt_P450_E_grp-I_CYP2D-like"/>
</dbReference>
<feature type="transmembrane region" description="Helical" evidence="10">
    <location>
        <begin position="6"/>
        <end position="24"/>
    </location>
</feature>
<dbReference type="AlphaFoldDB" id="A0A0K0LB80"/>
<reference evidence="11" key="1">
    <citation type="submission" date="2014-07" db="EMBL/GenBank/DDBJ databases">
        <title>A systematic study of Ichneumonosoma Meijere, Pelmatops Enderlein, Pseudopelmatops Shiraki and Soita Walker (Diptera: Tephritidae).</title>
        <authorList>
            <person name="Chen X.-L."/>
            <person name="Norrbom A."/>
            <person name="Zhu C.-D."/>
        </authorList>
    </citation>
    <scope>NUCLEOTIDE SEQUENCE</scope>
</reference>
<dbReference type="PRINTS" id="PR00385">
    <property type="entry name" value="P450"/>
</dbReference>
<evidence type="ECO:0000256" key="4">
    <source>
        <dbReference type="ARBA" id="ARBA00023002"/>
    </source>
</evidence>
<dbReference type="Gene3D" id="1.10.630.10">
    <property type="entry name" value="Cytochrome P450"/>
    <property type="match status" value="1"/>
</dbReference>
<organism evidence="11">
    <name type="scientific">Nilaparvata lugens</name>
    <name type="common">Brown planthopper</name>
    <dbReference type="NCBI Taxonomy" id="108931"/>
    <lineage>
        <taxon>Eukaryota</taxon>
        <taxon>Metazoa</taxon>
        <taxon>Ecdysozoa</taxon>
        <taxon>Arthropoda</taxon>
        <taxon>Hexapoda</taxon>
        <taxon>Insecta</taxon>
        <taxon>Pterygota</taxon>
        <taxon>Neoptera</taxon>
        <taxon>Paraneoptera</taxon>
        <taxon>Hemiptera</taxon>
        <taxon>Auchenorrhyncha</taxon>
        <taxon>Fulgoroidea</taxon>
        <taxon>Delphacidae</taxon>
        <taxon>Delphacinae</taxon>
        <taxon>Nilaparvata</taxon>
    </lineage>
</organism>
<protein>
    <submittedName>
        <fullName evidence="11">Cytochrome P450 CYP18A1</fullName>
    </submittedName>
</protein>
<sequence length="532" mass="60933">MLVEYVNWTLWAVFFAVVILVKILESAGKPSLPPGPWGVPLAGYLPFLGVDTHLHFRDLARKYGSIFSTRLGNKLIVVLSDYKTIREAFSKEEFTGRPDTEFSNILGGYGVINSDGRLWKDQRRFLHEKLRRFGVTFGSGKDQMETKIMQEVGMFLKELNNQADQQLTSNSSVDLEPLLAVSISNVICSIMMSVRFEHHDPHFTRFMDLIAEGFRLFGRMAYVNFIPVLRYMPGLRETRQQIAQNRSEMAEFFQKTVDWHRATFDPTHIRDMTDNYLQEIREAKAEGREGELFEGKDHDRQIQQIIGDLFSAGMETIKTTIQWAAVFMLHHPEVAARVQEELDAVVGRRRLPKLEDRQSLPYTEATLLEVLRRSSVVPLGTTHATTRDVVLGGHFIPKNTQVVPLLHAVHMDPTLWDEPEKFKPERFLGPEGKVHKPQYFLPFGVGRRMCLGDVLARMEIFLFFASLMHCFDMKLPEGKELPSLTGISGVTLTPENFSVRLQKRPLDESDFDFLLQEFSEIQSSVLRNVGSH</sequence>
<dbReference type="PANTHER" id="PTHR24300">
    <property type="entry name" value="CYTOCHROME P450 508A4-RELATED"/>
    <property type="match status" value="1"/>
</dbReference>
<evidence type="ECO:0000313" key="11">
    <source>
        <dbReference type="EMBL" id="AIW79970.1"/>
    </source>
</evidence>
<dbReference type="GO" id="GO:0005506">
    <property type="term" value="F:iron ion binding"/>
    <property type="evidence" value="ECO:0007669"/>
    <property type="project" value="InterPro"/>
</dbReference>
<feature type="binding site" description="axial binding residue" evidence="8">
    <location>
        <position position="450"/>
    </location>
    <ligand>
        <name>heme</name>
        <dbReference type="ChEBI" id="CHEBI:30413"/>
    </ligand>
    <ligandPart>
        <name>Fe</name>
        <dbReference type="ChEBI" id="CHEBI:18248"/>
    </ligandPart>
</feature>
<dbReference type="GO" id="GO:0016020">
    <property type="term" value="C:membrane"/>
    <property type="evidence" value="ECO:0007669"/>
    <property type="project" value="UniProtKB-SubCell"/>
</dbReference>
<keyword evidence="3 8" id="KW-0479">Metal-binding</keyword>
<evidence type="ECO:0000256" key="5">
    <source>
        <dbReference type="ARBA" id="ARBA00023004"/>
    </source>
</evidence>
<dbReference type="PRINTS" id="PR01686">
    <property type="entry name" value="EP450ICYP2D"/>
</dbReference>
<dbReference type="GO" id="GO:0006082">
    <property type="term" value="P:organic acid metabolic process"/>
    <property type="evidence" value="ECO:0007669"/>
    <property type="project" value="TreeGrafter"/>
</dbReference>
<dbReference type="Pfam" id="PF00067">
    <property type="entry name" value="p450"/>
    <property type="match status" value="1"/>
</dbReference>
<comment type="cofactor">
    <cofactor evidence="8">
        <name>heme</name>
        <dbReference type="ChEBI" id="CHEBI:30413"/>
    </cofactor>
</comment>
<comment type="similarity">
    <text evidence="2 9">Belongs to the cytochrome P450 family.</text>
</comment>
<evidence type="ECO:0000256" key="10">
    <source>
        <dbReference type="SAM" id="Phobius"/>
    </source>
</evidence>
<dbReference type="PROSITE" id="PS00086">
    <property type="entry name" value="CYTOCHROME_P450"/>
    <property type="match status" value="1"/>
</dbReference>
<evidence type="ECO:0000256" key="1">
    <source>
        <dbReference type="ARBA" id="ARBA00004370"/>
    </source>
</evidence>
<keyword evidence="4 9" id="KW-0560">Oxidoreductase</keyword>
<evidence type="ECO:0000256" key="8">
    <source>
        <dbReference type="PIRSR" id="PIRSR602401-1"/>
    </source>
</evidence>
<evidence type="ECO:0000256" key="6">
    <source>
        <dbReference type="ARBA" id="ARBA00023033"/>
    </source>
</evidence>
<dbReference type="GO" id="GO:0006805">
    <property type="term" value="P:xenobiotic metabolic process"/>
    <property type="evidence" value="ECO:0007669"/>
    <property type="project" value="TreeGrafter"/>
</dbReference>
<dbReference type="FunFam" id="1.10.630.10:FF:000070">
    <property type="entry name" value="cytochrome P450 18a1"/>
    <property type="match status" value="1"/>
</dbReference>
<dbReference type="InterPro" id="IPR036396">
    <property type="entry name" value="Cyt_P450_sf"/>
</dbReference>
<evidence type="ECO:0000256" key="7">
    <source>
        <dbReference type="ARBA" id="ARBA00023136"/>
    </source>
</evidence>
<dbReference type="InterPro" id="IPR001128">
    <property type="entry name" value="Cyt_P450"/>
</dbReference>
<evidence type="ECO:0000256" key="9">
    <source>
        <dbReference type="RuleBase" id="RU000461"/>
    </source>
</evidence>
<accession>A0A0K0LB80</accession>
<dbReference type="CTD" id="32858"/>
<dbReference type="KEGG" id="nlu:111052016"/>
<evidence type="ECO:0000256" key="2">
    <source>
        <dbReference type="ARBA" id="ARBA00010617"/>
    </source>
</evidence>
<evidence type="ECO:0000256" key="3">
    <source>
        <dbReference type="ARBA" id="ARBA00022723"/>
    </source>
</evidence>
<dbReference type="InterPro" id="IPR017972">
    <property type="entry name" value="Cyt_P450_CS"/>
</dbReference>
<dbReference type="InterPro" id="IPR002401">
    <property type="entry name" value="Cyt_P450_E_grp-I"/>
</dbReference>
<keyword evidence="5 8" id="KW-0408">Iron</keyword>
<keyword evidence="6 9" id="KW-0503">Monooxygenase</keyword>
<comment type="subcellular location">
    <subcellularLocation>
        <location evidence="1">Membrane</location>
    </subcellularLocation>
</comment>
<dbReference type="RefSeq" id="XP_022194307.1">
    <property type="nucleotide sequence ID" value="XM_022338615.2"/>
</dbReference>
<dbReference type="GO" id="GO:0005737">
    <property type="term" value="C:cytoplasm"/>
    <property type="evidence" value="ECO:0007669"/>
    <property type="project" value="TreeGrafter"/>
</dbReference>
<proteinExistence type="evidence at transcript level"/>
<dbReference type="InterPro" id="IPR050182">
    <property type="entry name" value="Cytochrome_P450_fam2"/>
</dbReference>
<dbReference type="GO" id="GO:0016712">
    <property type="term" value="F:oxidoreductase activity, acting on paired donors, with incorporation or reduction of molecular oxygen, reduced flavin or flavoprotein as one donor, and incorporation of one atom of oxygen"/>
    <property type="evidence" value="ECO:0007669"/>
    <property type="project" value="InterPro"/>
</dbReference>
<dbReference type="PANTHER" id="PTHR24300:SF413">
    <property type="entry name" value="CYTOCHROME P450 18A1"/>
    <property type="match status" value="1"/>
</dbReference>
<dbReference type="EMBL" id="KM217007">
    <property type="protein sequence ID" value="AIW79970.1"/>
    <property type="molecule type" value="mRNA"/>
</dbReference>
<dbReference type="GeneID" id="111052016"/>